<dbReference type="GO" id="GO:0003723">
    <property type="term" value="F:RNA binding"/>
    <property type="evidence" value="ECO:0007669"/>
    <property type="project" value="InterPro"/>
</dbReference>
<evidence type="ECO:0000256" key="3">
    <source>
        <dbReference type="ARBA" id="ARBA00022801"/>
    </source>
</evidence>
<comment type="similarity">
    <text evidence="1">Belongs to the LOB domain-containing protein family.</text>
</comment>
<evidence type="ECO:0000313" key="6">
    <source>
        <dbReference type="EMBL" id="WOK92625.1"/>
    </source>
</evidence>
<gene>
    <name evidence="6" type="ORF">Cni_G01316</name>
</gene>
<dbReference type="PROSITE" id="PS50891">
    <property type="entry name" value="LOB"/>
    <property type="match status" value="1"/>
</dbReference>
<evidence type="ECO:0000256" key="2">
    <source>
        <dbReference type="ARBA" id="ARBA00022737"/>
    </source>
</evidence>
<dbReference type="GO" id="GO:0030599">
    <property type="term" value="F:pectinesterase activity"/>
    <property type="evidence" value="ECO:0007669"/>
    <property type="project" value="InterPro"/>
</dbReference>
<dbReference type="InterPro" id="IPR004883">
    <property type="entry name" value="LOB"/>
</dbReference>
<evidence type="ECO:0000313" key="7">
    <source>
        <dbReference type="Proteomes" id="UP001327560"/>
    </source>
</evidence>
<dbReference type="InterPro" id="IPR046960">
    <property type="entry name" value="PPR_At4g14850-like_plant"/>
</dbReference>
<dbReference type="PROSITE" id="PS51375">
    <property type="entry name" value="PPR"/>
    <property type="match status" value="1"/>
</dbReference>
<dbReference type="AlphaFoldDB" id="A0AAQ3PY19"/>
<keyword evidence="3" id="KW-0378">Hydrolase</keyword>
<dbReference type="NCBIfam" id="TIGR00756">
    <property type="entry name" value="PPR"/>
    <property type="match status" value="1"/>
</dbReference>
<name>A0AAQ3PY19_9LILI</name>
<keyword evidence="7" id="KW-1185">Reference proteome</keyword>
<dbReference type="Pfam" id="PF01095">
    <property type="entry name" value="Pectinesterase"/>
    <property type="match status" value="1"/>
</dbReference>
<reference evidence="6 7" key="1">
    <citation type="submission" date="2023-10" db="EMBL/GenBank/DDBJ databases">
        <title>Chromosome-scale genome assembly provides insights into flower coloration mechanisms of Canna indica.</title>
        <authorList>
            <person name="Li C."/>
        </authorList>
    </citation>
    <scope>NUCLEOTIDE SEQUENCE [LARGE SCALE GENOMIC DNA]</scope>
    <source>
        <tissue evidence="6">Flower</tissue>
    </source>
</reference>
<evidence type="ECO:0000256" key="4">
    <source>
        <dbReference type="PROSITE-ProRule" id="PRU00708"/>
    </source>
</evidence>
<dbReference type="Gene3D" id="1.25.40.10">
    <property type="entry name" value="Tetratricopeptide repeat domain"/>
    <property type="match status" value="2"/>
</dbReference>
<dbReference type="InterPro" id="IPR011990">
    <property type="entry name" value="TPR-like_helical_dom_sf"/>
</dbReference>
<sequence length="389" mass="42952">MTTTVLHGSRGDLDLDHAHALFACSPAAPTTYMWNSMIRGLFVGPKPATTLAFYRDMLRYDRSPDHFTFPFAFKACSRVRDRASSCCIHGSVVRAGYETDAYVSSTLIHMYVSSTLIHMYVSCGDMPTTTALFERTVNCNIVTWMTMIVGYADHDQAGEANRLFGEMELEGVESNEITMKFLNAHRFFGVSNINKIIVNLDPYQRTEAMHTIIFHSDMHAHDPVDDCYHYIRELECQLEHDTAELELVLRQLAVSRAQAAAQHMTPWALSTMAPHDMDHQVNPNVLLNTAGANHAGNVIYDHGNGLFPSKNALDAGACSEAEVVGDHGVRVAGLGPNDLLRFLAVDDLASGDGTTKTYLGGPWKLYSRMVIMQLFIDSLIQSVGLAAVG</sequence>
<dbReference type="InterPro" id="IPR002885">
    <property type="entry name" value="PPR_rpt"/>
</dbReference>
<evidence type="ECO:0000259" key="5">
    <source>
        <dbReference type="PROSITE" id="PS50891"/>
    </source>
</evidence>
<protein>
    <submittedName>
        <fullName evidence="6">Pentatricopeptide repeat-containing protein</fullName>
    </submittedName>
</protein>
<dbReference type="EMBL" id="CP136890">
    <property type="protein sequence ID" value="WOK92625.1"/>
    <property type="molecule type" value="Genomic_DNA"/>
</dbReference>
<dbReference type="GO" id="GO:0009451">
    <property type="term" value="P:RNA modification"/>
    <property type="evidence" value="ECO:0007669"/>
    <property type="project" value="InterPro"/>
</dbReference>
<dbReference type="InterPro" id="IPR000070">
    <property type="entry name" value="Pectinesterase_cat"/>
</dbReference>
<feature type="domain" description="LOB" evidence="5">
    <location>
        <begin position="147"/>
        <end position="252"/>
    </location>
</feature>
<accession>A0AAQ3PY19</accession>
<proteinExistence type="inferred from homology"/>
<dbReference type="PANTHER" id="PTHR47926">
    <property type="entry name" value="PENTATRICOPEPTIDE REPEAT-CONTAINING PROTEIN"/>
    <property type="match status" value="1"/>
</dbReference>
<dbReference type="Proteomes" id="UP001327560">
    <property type="component" value="Chromosome 1"/>
</dbReference>
<dbReference type="GO" id="GO:0042545">
    <property type="term" value="P:cell wall modification"/>
    <property type="evidence" value="ECO:0007669"/>
    <property type="project" value="InterPro"/>
</dbReference>
<organism evidence="6 7">
    <name type="scientific">Canna indica</name>
    <name type="common">Indian-shot</name>
    <dbReference type="NCBI Taxonomy" id="4628"/>
    <lineage>
        <taxon>Eukaryota</taxon>
        <taxon>Viridiplantae</taxon>
        <taxon>Streptophyta</taxon>
        <taxon>Embryophyta</taxon>
        <taxon>Tracheophyta</taxon>
        <taxon>Spermatophyta</taxon>
        <taxon>Magnoliopsida</taxon>
        <taxon>Liliopsida</taxon>
        <taxon>Zingiberales</taxon>
        <taxon>Cannaceae</taxon>
        <taxon>Canna</taxon>
    </lineage>
</organism>
<dbReference type="Pfam" id="PF01535">
    <property type="entry name" value="PPR"/>
    <property type="match status" value="1"/>
</dbReference>
<dbReference type="Pfam" id="PF03195">
    <property type="entry name" value="LOB"/>
    <property type="match status" value="1"/>
</dbReference>
<keyword evidence="2" id="KW-0677">Repeat</keyword>
<feature type="repeat" description="PPR" evidence="4">
    <location>
        <begin position="140"/>
        <end position="174"/>
    </location>
</feature>
<evidence type="ECO:0000256" key="1">
    <source>
        <dbReference type="ARBA" id="ARBA00005474"/>
    </source>
</evidence>